<sequence length="115" mass="12736">MNDIMSSTCLLLFCVVLSASCGSYSYYEGFAYKTNGGTTPNATINSCVCSCLLTSGCTALTYYNDSDICSLVYDKIITGDYVMNDYLSGNNKSFKQSRGEQYHRSEKAKHDFNEL</sequence>
<evidence type="ECO:0000313" key="8">
    <source>
        <dbReference type="EMBL" id="CAF4474613.1"/>
    </source>
</evidence>
<evidence type="ECO:0000256" key="1">
    <source>
        <dbReference type="SAM" id="MobiDB-lite"/>
    </source>
</evidence>
<evidence type="ECO:0000313" key="5">
    <source>
        <dbReference type="EMBL" id="CAF4113926.1"/>
    </source>
</evidence>
<dbReference type="EMBL" id="CAJOBP010000063">
    <property type="protein sequence ID" value="CAF4113926.1"/>
    <property type="molecule type" value="Genomic_DNA"/>
</dbReference>
<gene>
    <name evidence="6" type="ORF">HFQ381_LOCUS13771</name>
    <name evidence="8" type="ORF">QYT958_LOCUS2501</name>
    <name evidence="4" type="ORF">TIS948_LOCUS31798</name>
    <name evidence="7" type="ORF">TSG867_LOCUS11097</name>
    <name evidence="5" type="ORF">UJA718_LOCUS1105</name>
</gene>
<dbReference type="EMBL" id="CAJOBQ010000526">
    <property type="protein sequence ID" value="CAF4374028.1"/>
    <property type="molecule type" value="Genomic_DNA"/>
</dbReference>
<dbReference type="InterPro" id="IPR003609">
    <property type="entry name" value="Pan_app"/>
</dbReference>
<accession>A0A819VR06</accession>
<feature type="compositionally biased region" description="Basic and acidic residues" evidence="1">
    <location>
        <begin position="97"/>
        <end position="115"/>
    </location>
</feature>
<evidence type="ECO:0000313" key="4">
    <source>
        <dbReference type="EMBL" id="CAF3449094.1"/>
    </source>
</evidence>
<evidence type="ECO:0000259" key="3">
    <source>
        <dbReference type="Pfam" id="PF00024"/>
    </source>
</evidence>
<evidence type="ECO:0000313" key="7">
    <source>
        <dbReference type="EMBL" id="CAF4374028.1"/>
    </source>
</evidence>
<dbReference type="Proteomes" id="UP000663825">
    <property type="component" value="Unassembled WGS sequence"/>
</dbReference>
<protein>
    <recommendedName>
        <fullName evidence="3">Apple domain-containing protein</fullName>
    </recommendedName>
</protein>
<feature type="region of interest" description="Disordered" evidence="1">
    <location>
        <begin position="92"/>
        <end position="115"/>
    </location>
</feature>
<dbReference type="AlphaFoldDB" id="A0A819VR06"/>
<keyword evidence="2" id="KW-0732">Signal</keyword>
<dbReference type="EMBL" id="CAJOBR010000164">
    <property type="protein sequence ID" value="CAF4474613.1"/>
    <property type="molecule type" value="Genomic_DNA"/>
</dbReference>
<evidence type="ECO:0000313" key="9">
    <source>
        <dbReference type="Proteomes" id="UP000663873"/>
    </source>
</evidence>
<dbReference type="Proteomes" id="UP000663848">
    <property type="component" value="Unassembled WGS sequence"/>
</dbReference>
<dbReference type="Proteomes" id="UP000663862">
    <property type="component" value="Unassembled WGS sequence"/>
</dbReference>
<dbReference type="OrthoDB" id="9983895at2759"/>
<evidence type="ECO:0000256" key="2">
    <source>
        <dbReference type="SAM" id="SignalP"/>
    </source>
</evidence>
<dbReference type="Proteomes" id="UP000663851">
    <property type="component" value="Unassembled WGS sequence"/>
</dbReference>
<evidence type="ECO:0000313" key="6">
    <source>
        <dbReference type="EMBL" id="CAF4304562.1"/>
    </source>
</evidence>
<name>A0A819VR06_9BILA</name>
<dbReference type="EMBL" id="CAJOBO010000878">
    <property type="protein sequence ID" value="CAF4304562.1"/>
    <property type="molecule type" value="Genomic_DNA"/>
</dbReference>
<reference evidence="5" key="1">
    <citation type="submission" date="2021-02" db="EMBL/GenBank/DDBJ databases">
        <authorList>
            <person name="Nowell W R."/>
        </authorList>
    </citation>
    <scope>NUCLEOTIDE SEQUENCE</scope>
</reference>
<feature type="chain" id="PRO_5036236214" description="Apple domain-containing protein" evidence="2">
    <location>
        <begin position="22"/>
        <end position="115"/>
    </location>
</feature>
<comment type="caution">
    <text evidence="5">The sequence shown here is derived from an EMBL/GenBank/DDBJ whole genome shotgun (WGS) entry which is preliminary data.</text>
</comment>
<keyword evidence="9" id="KW-1185">Reference proteome</keyword>
<proteinExistence type="predicted"/>
<dbReference type="Proteomes" id="UP000663873">
    <property type="component" value="Unassembled WGS sequence"/>
</dbReference>
<dbReference type="Pfam" id="PF00024">
    <property type="entry name" value="PAN_1"/>
    <property type="match status" value="1"/>
</dbReference>
<organism evidence="5 9">
    <name type="scientific">Rotaria socialis</name>
    <dbReference type="NCBI Taxonomy" id="392032"/>
    <lineage>
        <taxon>Eukaryota</taxon>
        <taxon>Metazoa</taxon>
        <taxon>Spiralia</taxon>
        <taxon>Gnathifera</taxon>
        <taxon>Rotifera</taxon>
        <taxon>Eurotatoria</taxon>
        <taxon>Bdelloidea</taxon>
        <taxon>Philodinida</taxon>
        <taxon>Philodinidae</taxon>
        <taxon>Rotaria</taxon>
    </lineage>
</organism>
<feature type="signal peptide" evidence="2">
    <location>
        <begin position="1"/>
        <end position="21"/>
    </location>
</feature>
<feature type="domain" description="Apple" evidence="3">
    <location>
        <begin position="23"/>
        <end position="83"/>
    </location>
</feature>
<dbReference type="EMBL" id="CAJNXB010005800">
    <property type="protein sequence ID" value="CAF3449094.1"/>
    <property type="molecule type" value="Genomic_DNA"/>
</dbReference>